<accession>A0A3A4NDC0</accession>
<protein>
    <submittedName>
        <fullName evidence="1">Uncharacterized protein</fullName>
    </submittedName>
</protein>
<comment type="caution">
    <text evidence="1">The sequence shown here is derived from an EMBL/GenBank/DDBJ whole genome shotgun (WGS) entry which is preliminary data.</text>
</comment>
<name>A0A3A4NDC0_ABYX5</name>
<gene>
    <name evidence="1" type="ORF">C4520_13345</name>
</gene>
<reference evidence="1 2" key="1">
    <citation type="journal article" date="2017" name="ISME J.">
        <title>Energy and carbon metabolisms in a deep terrestrial subsurface fluid microbial community.</title>
        <authorList>
            <person name="Momper L."/>
            <person name="Jungbluth S.P."/>
            <person name="Lee M.D."/>
            <person name="Amend J.P."/>
        </authorList>
    </citation>
    <scope>NUCLEOTIDE SEQUENCE [LARGE SCALE GENOMIC DNA]</scope>
    <source>
        <strain evidence="1">SURF_5</strain>
    </source>
</reference>
<evidence type="ECO:0000313" key="2">
    <source>
        <dbReference type="Proteomes" id="UP000265882"/>
    </source>
</evidence>
<proteinExistence type="predicted"/>
<organism evidence="1 2">
    <name type="scientific">Abyssobacteria bacterium (strain SURF_5)</name>
    <dbReference type="NCBI Taxonomy" id="2093360"/>
    <lineage>
        <taxon>Bacteria</taxon>
        <taxon>Pseudomonadati</taxon>
        <taxon>Candidatus Hydrogenedentota</taxon>
        <taxon>Candidatus Abyssobacteria</taxon>
    </lineage>
</organism>
<dbReference type="EMBL" id="QZKU01000092">
    <property type="protein sequence ID" value="RJP19168.1"/>
    <property type="molecule type" value="Genomic_DNA"/>
</dbReference>
<dbReference type="AlphaFoldDB" id="A0A3A4NDC0"/>
<sequence length="166" mass="19823">MALRIPTWITQYAIKAGKIGFHEEIAVQLYYKWPNGLIDEITYHSHVREFGKIERRAHYHINLRGVSRLDTSVYEMMEFEIEHCRASSRPESGKLKLFLREGEWERVIDYSSFPTVLIEHRISLYESRFGMCLEKYQNRLRCETLPFGDLSVLMDWEYLLLELGDR</sequence>
<dbReference type="Proteomes" id="UP000265882">
    <property type="component" value="Unassembled WGS sequence"/>
</dbReference>
<evidence type="ECO:0000313" key="1">
    <source>
        <dbReference type="EMBL" id="RJP19168.1"/>
    </source>
</evidence>